<feature type="region of interest" description="Disordered" evidence="1">
    <location>
        <begin position="85"/>
        <end position="115"/>
    </location>
</feature>
<evidence type="ECO:0000313" key="3">
    <source>
        <dbReference type="Proteomes" id="UP000317303"/>
    </source>
</evidence>
<name>A0A660C4C2_9PSEU</name>
<dbReference type="AlphaFoldDB" id="A0A660C4C2"/>
<sequence>MSDDTRPARDSEPEPADPTAEFLAEVRAEETPWRVDRGPVEPPADAEVQQYEPASHFQRAAGAVGRAAPFVAMGGLAGWSGAQAYHQSRASGDDPDGGDATGVGDEFDLGDVGGV</sequence>
<accession>A0A660C4C2</accession>
<gene>
    <name evidence="2" type="ORF">JD82_00205</name>
</gene>
<evidence type="ECO:0000256" key="1">
    <source>
        <dbReference type="SAM" id="MobiDB-lite"/>
    </source>
</evidence>
<dbReference type="EMBL" id="VLJV01000001">
    <property type="protein sequence ID" value="TWH18388.1"/>
    <property type="molecule type" value="Genomic_DNA"/>
</dbReference>
<keyword evidence="3" id="KW-1185">Reference proteome</keyword>
<protein>
    <submittedName>
        <fullName evidence="2">Uncharacterized protein</fullName>
    </submittedName>
</protein>
<dbReference type="Proteomes" id="UP000317303">
    <property type="component" value="Unassembled WGS sequence"/>
</dbReference>
<organism evidence="2 3">
    <name type="scientific">Prauserella rugosa</name>
    <dbReference type="NCBI Taxonomy" id="43354"/>
    <lineage>
        <taxon>Bacteria</taxon>
        <taxon>Bacillati</taxon>
        <taxon>Actinomycetota</taxon>
        <taxon>Actinomycetes</taxon>
        <taxon>Pseudonocardiales</taxon>
        <taxon>Pseudonocardiaceae</taxon>
        <taxon>Prauserella</taxon>
    </lineage>
</organism>
<reference evidence="2 3" key="1">
    <citation type="submission" date="2019-07" db="EMBL/GenBank/DDBJ databases">
        <title>R&amp;d 2014.</title>
        <authorList>
            <person name="Klenk H.-P."/>
        </authorList>
    </citation>
    <scope>NUCLEOTIDE SEQUENCE [LARGE SCALE GENOMIC DNA]</scope>
    <source>
        <strain evidence="2 3">DSM 43194</strain>
    </source>
</reference>
<dbReference type="OrthoDB" id="3638144at2"/>
<feature type="compositionally biased region" description="Basic and acidic residues" evidence="1">
    <location>
        <begin position="1"/>
        <end position="12"/>
    </location>
</feature>
<dbReference type="RefSeq" id="WP_048807721.1">
    <property type="nucleotide sequence ID" value="NZ_JOIJ01000008.1"/>
</dbReference>
<feature type="region of interest" description="Disordered" evidence="1">
    <location>
        <begin position="1"/>
        <end position="22"/>
    </location>
</feature>
<evidence type="ECO:0000313" key="2">
    <source>
        <dbReference type="EMBL" id="TWH18388.1"/>
    </source>
</evidence>
<proteinExistence type="predicted"/>
<comment type="caution">
    <text evidence="2">The sequence shown here is derived from an EMBL/GenBank/DDBJ whole genome shotgun (WGS) entry which is preliminary data.</text>
</comment>